<dbReference type="OrthoDB" id="9809275at2"/>
<dbReference type="Gene3D" id="3.90.1200.10">
    <property type="match status" value="1"/>
</dbReference>
<gene>
    <name evidence="2" type="ORF">Kalk_15770</name>
</gene>
<dbReference type="InterPro" id="IPR011009">
    <property type="entry name" value="Kinase-like_dom_sf"/>
</dbReference>
<dbReference type="EMBL" id="CP022684">
    <property type="protein sequence ID" value="AUM13794.1"/>
    <property type="molecule type" value="Genomic_DNA"/>
</dbReference>
<accession>A0A2K9LSI7</accession>
<dbReference type="Pfam" id="PF01636">
    <property type="entry name" value="APH"/>
    <property type="match status" value="1"/>
</dbReference>
<dbReference type="KEGG" id="kak:Kalk_15770"/>
<evidence type="ECO:0000259" key="1">
    <source>
        <dbReference type="Pfam" id="PF01636"/>
    </source>
</evidence>
<dbReference type="InterPro" id="IPR002575">
    <property type="entry name" value="Aminoglycoside_PTrfase"/>
</dbReference>
<proteinExistence type="predicted"/>
<evidence type="ECO:0000313" key="3">
    <source>
        <dbReference type="Proteomes" id="UP000235116"/>
    </source>
</evidence>
<feature type="domain" description="Aminoglycoside phosphotransferase" evidence="1">
    <location>
        <begin position="34"/>
        <end position="253"/>
    </location>
</feature>
<protein>
    <recommendedName>
        <fullName evidence="1">Aminoglycoside phosphotransferase domain-containing protein</fullName>
    </recommendedName>
</protein>
<sequence>MDLQSDQRLAGLTAWANQQLSTLQLYQGPSLPLQSVSGDASFRRYFRCRFEGKTALNTGLQSLICVDAPPDKENNPAFMRVARGFAAAGVPVPQLLAVDLEQGYMLLSDLGDCLLKTVLNPQTVEQYFGVALRELTHIMQADFSADPLPHFDSALLQREMELFREWFCDRFLQLDLSQSEHELLTEVFAWLQQQALAQQQVPVHRDYHTRNLMVLEDGRLGVIDFQDAVLGPVTYDLLSLLRDETFPTWDQAQVKCWVAGFAAQLRQADLCSVDDERFWWDFNGIGAQRHLKVAGIFARLKYRDHKQGYLEHTPQSLQYILMEINELKARAPDCIGRFYDWLLARVVPPLLVKFPNSDALFTPTALAPVP</sequence>
<dbReference type="RefSeq" id="WP_101895169.1">
    <property type="nucleotide sequence ID" value="NZ_CP022684.1"/>
</dbReference>
<dbReference type="SUPFAM" id="SSF56112">
    <property type="entry name" value="Protein kinase-like (PK-like)"/>
    <property type="match status" value="1"/>
</dbReference>
<dbReference type="AlphaFoldDB" id="A0A2K9LSI7"/>
<dbReference type="Gene3D" id="3.30.200.20">
    <property type="entry name" value="Phosphorylase Kinase, domain 1"/>
    <property type="match status" value="1"/>
</dbReference>
<organism evidence="2 3">
    <name type="scientific">Ketobacter alkanivorans</name>
    <dbReference type="NCBI Taxonomy" id="1917421"/>
    <lineage>
        <taxon>Bacteria</taxon>
        <taxon>Pseudomonadati</taxon>
        <taxon>Pseudomonadota</taxon>
        <taxon>Gammaproteobacteria</taxon>
        <taxon>Pseudomonadales</taxon>
        <taxon>Ketobacteraceae</taxon>
        <taxon>Ketobacter</taxon>
    </lineage>
</organism>
<reference evidence="3" key="1">
    <citation type="submission" date="2017-08" db="EMBL/GenBank/DDBJ databases">
        <title>Direct submision.</title>
        <authorList>
            <person name="Kim S.-J."/>
            <person name="Rhee S.-K."/>
        </authorList>
    </citation>
    <scope>NUCLEOTIDE SEQUENCE [LARGE SCALE GENOMIC DNA]</scope>
    <source>
        <strain evidence="3">GI5</strain>
    </source>
</reference>
<name>A0A2K9LSI7_9GAMM</name>
<dbReference type="Proteomes" id="UP000235116">
    <property type="component" value="Chromosome"/>
</dbReference>
<evidence type="ECO:0000313" key="2">
    <source>
        <dbReference type="EMBL" id="AUM13794.1"/>
    </source>
</evidence>
<keyword evidence="3" id="KW-1185">Reference proteome</keyword>